<dbReference type="PANTHER" id="PTHR42953:SF1">
    <property type="entry name" value="METAL-BINDING PROTEIN HI_0362-RELATED"/>
    <property type="match status" value="1"/>
</dbReference>
<comment type="subcellular location">
    <subcellularLocation>
        <location evidence="1">Cell envelope</location>
    </subcellularLocation>
</comment>
<name>A0A4R8W611_9MICO</name>
<reference evidence="7 8" key="1">
    <citation type="submission" date="2019-03" db="EMBL/GenBank/DDBJ databases">
        <title>Genomics of glacier-inhabiting Cryobacterium strains.</title>
        <authorList>
            <person name="Liu Q."/>
            <person name="Xin Y.-H."/>
        </authorList>
    </citation>
    <scope>NUCLEOTIDE SEQUENCE [LARGE SCALE GENOMIC DNA]</scope>
    <source>
        <strain evidence="7 8">RHLT2-21</strain>
    </source>
</reference>
<comment type="caution">
    <text evidence="7">The sequence shown here is derived from an EMBL/GenBank/DDBJ whole genome shotgun (WGS) entry which is preliminary data.</text>
</comment>
<dbReference type="PRINTS" id="PR00690">
    <property type="entry name" value="ADHESNFAMILY"/>
</dbReference>
<evidence type="ECO:0000256" key="1">
    <source>
        <dbReference type="ARBA" id="ARBA00004196"/>
    </source>
</evidence>
<dbReference type="GO" id="GO:0007155">
    <property type="term" value="P:cell adhesion"/>
    <property type="evidence" value="ECO:0007669"/>
    <property type="project" value="InterPro"/>
</dbReference>
<evidence type="ECO:0000313" key="8">
    <source>
        <dbReference type="Proteomes" id="UP000297643"/>
    </source>
</evidence>
<dbReference type="GO" id="GO:0030313">
    <property type="term" value="C:cell envelope"/>
    <property type="evidence" value="ECO:0007669"/>
    <property type="project" value="UniProtKB-SubCell"/>
</dbReference>
<evidence type="ECO:0000313" key="7">
    <source>
        <dbReference type="EMBL" id="TFC02852.1"/>
    </source>
</evidence>
<comment type="similarity">
    <text evidence="5">Belongs to the bacterial solute-binding protein 9 family.</text>
</comment>
<sequence>MVLTLIINRHIVDGVTTSKLVLPAILVAAALALSGCSAATSGSAGGSGGSSGELTVVATTTQVADLTRNVVGDTSGVSLTQLVQPNQSAHAYDPSAADLTALGRADVLVINGVGLEEWLTDAIDASGFHGVTIESDTGITIAADAAGNDETAPRGDAAQDNAGGNPHIWTDVANAEAMVRTIETGLGAASPRHADAFAANAAAYGAKLAELDAWIRANVDQVPAGQRLLVSNHDAFGYFTTAYGITYVGSVIPSFDDNAEPSAAAIDRLVAAIKATGVKAVFSEASISPKAADTIATQAGVAVYSGANALYGDSLGPAGSDGASYIASQLHNVRLILRSWGVTPSAIPADLQ</sequence>
<accession>A0A4R8W611</accession>
<dbReference type="InterPro" id="IPR006129">
    <property type="entry name" value="AdhesinB"/>
</dbReference>
<feature type="chain" id="PRO_5020760097" evidence="6">
    <location>
        <begin position="39"/>
        <end position="352"/>
    </location>
</feature>
<evidence type="ECO:0000256" key="4">
    <source>
        <dbReference type="ARBA" id="ARBA00022729"/>
    </source>
</evidence>
<keyword evidence="2 5" id="KW-0813">Transport</keyword>
<keyword evidence="8" id="KW-1185">Reference proteome</keyword>
<organism evidence="7 8">
    <name type="scientific">Cryobacterium mannosilyticum</name>
    <dbReference type="NCBI Taxonomy" id="1259190"/>
    <lineage>
        <taxon>Bacteria</taxon>
        <taxon>Bacillati</taxon>
        <taxon>Actinomycetota</taxon>
        <taxon>Actinomycetes</taxon>
        <taxon>Micrococcales</taxon>
        <taxon>Microbacteriaceae</taxon>
        <taxon>Cryobacterium</taxon>
    </lineage>
</organism>
<dbReference type="PANTHER" id="PTHR42953">
    <property type="entry name" value="HIGH-AFFINITY ZINC UPTAKE SYSTEM PROTEIN ZNUA-RELATED"/>
    <property type="match status" value="1"/>
</dbReference>
<dbReference type="InterPro" id="IPR006128">
    <property type="entry name" value="Lipoprotein_PsaA-like"/>
</dbReference>
<keyword evidence="4 6" id="KW-0732">Signal</keyword>
<evidence type="ECO:0000256" key="3">
    <source>
        <dbReference type="ARBA" id="ARBA00022723"/>
    </source>
</evidence>
<protein>
    <submittedName>
        <fullName evidence="7">Zinc ABC transporter substrate-binding protein</fullName>
    </submittedName>
</protein>
<gene>
    <name evidence="7" type="ORF">E3O32_11110</name>
</gene>
<dbReference type="InterPro" id="IPR050492">
    <property type="entry name" value="Bact_metal-bind_prot9"/>
</dbReference>
<dbReference type="Proteomes" id="UP000297643">
    <property type="component" value="Unassembled WGS sequence"/>
</dbReference>
<dbReference type="GO" id="GO:0030001">
    <property type="term" value="P:metal ion transport"/>
    <property type="evidence" value="ECO:0007669"/>
    <property type="project" value="InterPro"/>
</dbReference>
<evidence type="ECO:0000256" key="2">
    <source>
        <dbReference type="ARBA" id="ARBA00022448"/>
    </source>
</evidence>
<keyword evidence="3" id="KW-0479">Metal-binding</keyword>
<proteinExistence type="inferred from homology"/>
<dbReference type="SUPFAM" id="SSF53807">
    <property type="entry name" value="Helical backbone' metal receptor"/>
    <property type="match status" value="1"/>
</dbReference>
<dbReference type="Gene3D" id="3.40.50.1980">
    <property type="entry name" value="Nitrogenase molybdenum iron protein domain"/>
    <property type="match status" value="2"/>
</dbReference>
<dbReference type="PRINTS" id="PR00691">
    <property type="entry name" value="ADHESINB"/>
</dbReference>
<dbReference type="EMBL" id="SOFM01000030">
    <property type="protein sequence ID" value="TFC02852.1"/>
    <property type="molecule type" value="Genomic_DNA"/>
</dbReference>
<dbReference type="AlphaFoldDB" id="A0A4R8W611"/>
<evidence type="ECO:0000256" key="6">
    <source>
        <dbReference type="SAM" id="SignalP"/>
    </source>
</evidence>
<evidence type="ECO:0000256" key="5">
    <source>
        <dbReference type="RuleBase" id="RU003512"/>
    </source>
</evidence>
<dbReference type="GO" id="GO:0046872">
    <property type="term" value="F:metal ion binding"/>
    <property type="evidence" value="ECO:0007669"/>
    <property type="project" value="UniProtKB-KW"/>
</dbReference>
<dbReference type="InterPro" id="IPR006127">
    <property type="entry name" value="ZnuA-like"/>
</dbReference>
<dbReference type="Pfam" id="PF01297">
    <property type="entry name" value="ZnuA"/>
    <property type="match status" value="1"/>
</dbReference>
<feature type="signal peptide" evidence="6">
    <location>
        <begin position="1"/>
        <end position="38"/>
    </location>
</feature>